<protein>
    <submittedName>
        <fullName evidence="10">Amino acid ABC transporter membrane protein 2, PAAT family</fullName>
    </submittedName>
</protein>
<evidence type="ECO:0000313" key="11">
    <source>
        <dbReference type="Proteomes" id="UP000184171"/>
    </source>
</evidence>
<dbReference type="CDD" id="cd06261">
    <property type="entry name" value="TM_PBP2"/>
    <property type="match status" value="1"/>
</dbReference>
<dbReference type="SUPFAM" id="SSF161098">
    <property type="entry name" value="MetI-like"/>
    <property type="match status" value="1"/>
</dbReference>
<dbReference type="PANTHER" id="PTHR30614">
    <property type="entry name" value="MEMBRANE COMPONENT OF AMINO ACID ABC TRANSPORTER"/>
    <property type="match status" value="1"/>
</dbReference>
<dbReference type="PANTHER" id="PTHR30614:SF20">
    <property type="entry name" value="GLUTAMINE TRANSPORT SYSTEM PERMEASE PROTEIN GLNP"/>
    <property type="match status" value="1"/>
</dbReference>
<dbReference type="EMBL" id="FQZT01000009">
    <property type="protein sequence ID" value="SHJ51901.1"/>
    <property type="molecule type" value="Genomic_DNA"/>
</dbReference>
<proteinExistence type="inferred from homology"/>
<dbReference type="GO" id="GO:0055085">
    <property type="term" value="P:transmembrane transport"/>
    <property type="evidence" value="ECO:0007669"/>
    <property type="project" value="InterPro"/>
</dbReference>
<reference evidence="10 11" key="1">
    <citation type="submission" date="2016-11" db="EMBL/GenBank/DDBJ databases">
        <authorList>
            <person name="Jaros S."/>
            <person name="Januszkiewicz K."/>
            <person name="Wedrychowicz H."/>
        </authorList>
    </citation>
    <scope>NUCLEOTIDE SEQUENCE [LARGE SCALE GENOMIC DNA]</scope>
    <source>
        <strain evidence="10 11">DSM 5091</strain>
    </source>
</reference>
<feature type="transmembrane region" description="Helical" evidence="8">
    <location>
        <begin position="102"/>
        <end position="125"/>
    </location>
</feature>
<dbReference type="InterPro" id="IPR043429">
    <property type="entry name" value="ArtM/GltK/GlnP/TcyL/YhdX-like"/>
</dbReference>
<evidence type="ECO:0000256" key="7">
    <source>
        <dbReference type="ARBA" id="ARBA00023136"/>
    </source>
</evidence>
<organism evidence="10 11">
    <name type="scientific">Malonomonas rubra DSM 5091</name>
    <dbReference type="NCBI Taxonomy" id="1122189"/>
    <lineage>
        <taxon>Bacteria</taxon>
        <taxon>Pseudomonadati</taxon>
        <taxon>Thermodesulfobacteriota</taxon>
        <taxon>Desulfuromonadia</taxon>
        <taxon>Desulfuromonadales</taxon>
        <taxon>Geopsychrobacteraceae</taxon>
        <taxon>Malonomonas</taxon>
    </lineage>
</organism>
<evidence type="ECO:0000259" key="9">
    <source>
        <dbReference type="PROSITE" id="PS50928"/>
    </source>
</evidence>
<comment type="function">
    <text evidence="1">Part of the binding-protein-dependent transport system for glutamine; probably responsible for the translocation of the substrate across the membrane.</text>
</comment>
<evidence type="ECO:0000256" key="5">
    <source>
        <dbReference type="ARBA" id="ARBA00022970"/>
    </source>
</evidence>
<feature type="transmembrane region" description="Helical" evidence="8">
    <location>
        <begin position="12"/>
        <end position="29"/>
    </location>
</feature>
<sequence>MMMQRRLRWGRLDTFLLLLLISVVGYLGYRVEAGLEYRWNWSVIPQYLLRFDETDGWTTNLLLQGLLTTIRLSFWSLLLALPVGLAAGLLRTSLHLFNRLLGGTFVTLLRNLPPLVLVLIFYFFLSDQILPLLQVGERLEAAPQWLKALSVVLLAPADQLEAFLAAVMTLALFEGAYIGEIVRAGINSIETGQWEAAKALGLRRWQLLRYIVLPQAFQKMIPPLAGQAISTIKDSAIVSVISIQELTFQGMELMAATYLTFEVWITVTLLYFILTFSCSQLAGWVELRLRRSY</sequence>
<feature type="domain" description="ABC transmembrane type-1" evidence="9">
    <location>
        <begin position="66"/>
        <end position="282"/>
    </location>
</feature>
<gene>
    <name evidence="10" type="ORF">SAMN02745165_02574</name>
</gene>
<feature type="transmembrane region" description="Helical" evidence="8">
    <location>
        <begin position="263"/>
        <end position="285"/>
    </location>
</feature>
<dbReference type="Pfam" id="PF00528">
    <property type="entry name" value="BPD_transp_1"/>
    <property type="match status" value="1"/>
</dbReference>
<dbReference type="Gene3D" id="1.10.3720.10">
    <property type="entry name" value="MetI-like"/>
    <property type="match status" value="1"/>
</dbReference>
<evidence type="ECO:0000313" key="10">
    <source>
        <dbReference type="EMBL" id="SHJ51901.1"/>
    </source>
</evidence>
<feature type="transmembrane region" description="Helical" evidence="8">
    <location>
        <begin position="72"/>
        <end position="90"/>
    </location>
</feature>
<keyword evidence="5" id="KW-0029">Amino-acid transport</keyword>
<evidence type="ECO:0000256" key="2">
    <source>
        <dbReference type="ARBA" id="ARBA00004651"/>
    </source>
</evidence>
<keyword evidence="11" id="KW-1185">Reference proteome</keyword>
<dbReference type="OrthoDB" id="92598at2"/>
<dbReference type="Proteomes" id="UP000184171">
    <property type="component" value="Unassembled WGS sequence"/>
</dbReference>
<evidence type="ECO:0000256" key="1">
    <source>
        <dbReference type="ARBA" id="ARBA00003159"/>
    </source>
</evidence>
<evidence type="ECO:0000256" key="6">
    <source>
        <dbReference type="ARBA" id="ARBA00022989"/>
    </source>
</evidence>
<dbReference type="GO" id="GO:0005886">
    <property type="term" value="C:plasma membrane"/>
    <property type="evidence" value="ECO:0007669"/>
    <property type="project" value="UniProtKB-SubCell"/>
</dbReference>
<dbReference type="InterPro" id="IPR035906">
    <property type="entry name" value="MetI-like_sf"/>
</dbReference>
<evidence type="ECO:0000256" key="3">
    <source>
        <dbReference type="ARBA" id="ARBA00010072"/>
    </source>
</evidence>
<comment type="similarity">
    <text evidence="3">Belongs to the binding-protein-dependent transport system permease family. HisMQ subfamily.</text>
</comment>
<dbReference type="InterPro" id="IPR000515">
    <property type="entry name" value="MetI-like"/>
</dbReference>
<accession>A0A1M6JZ14</accession>
<evidence type="ECO:0000256" key="4">
    <source>
        <dbReference type="ARBA" id="ARBA00022692"/>
    </source>
</evidence>
<keyword evidence="4 8" id="KW-0812">Transmembrane</keyword>
<name>A0A1M6JZ14_MALRU</name>
<dbReference type="AlphaFoldDB" id="A0A1M6JZ14"/>
<evidence type="ECO:0000256" key="8">
    <source>
        <dbReference type="RuleBase" id="RU363032"/>
    </source>
</evidence>
<comment type="subcellular location">
    <subcellularLocation>
        <location evidence="2 8">Cell membrane</location>
        <topology evidence="2 8">Multi-pass membrane protein</topology>
    </subcellularLocation>
</comment>
<keyword evidence="7 8" id="KW-0472">Membrane</keyword>
<dbReference type="PROSITE" id="PS50928">
    <property type="entry name" value="ABC_TM1"/>
    <property type="match status" value="1"/>
</dbReference>
<keyword evidence="8" id="KW-0813">Transport</keyword>
<dbReference type="STRING" id="1122189.SAMN02745165_02574"/>
<keyword evidence="6 8" id="KW-1133">Transmembrane helix</keyword>
<dbReference type="GO" id="GO:0006865">
    <property type="term" value="P:amino acid transport"/>
    <property type="evidence" value="ECO:0007669"/>
    <property type="project" value="UniProtKB-KW"/>
</dbReference>